<evidence type="ECO:0000256" key="1">
    <source>
        <dbReference type="ARBA" id="ARBA00005234"/>
    </source>
</evidence>
<dbReference type="AlphaFoldDB" id="A0A1B6J0T4"/>
<dbReference type="PROSITE" id="PS50600">
    <property type="entry name" value="ULP_PROTEASE"/>
    <property type="match status" value="1"/>
</dbReference>
<dbReference type="GO" id="GO:0000338">
    <property type="term" value="P:protein deneddylation"/>
    <property type="evidence" value="ECO:0007669"/>
    <property type="project" value="TreeGrafter"/>
</dbReference>
<evidence type="ECO:0000256" key="4">
    <source>
        <dbReference type="ARBA" id="ARBA00022807"/>
    </source>
</evidence>
<dbReference type="GO" id="GO:0006508">
    <property type="term" value="P:proteolysis"/>
    <property type="evidence" value="ECO:0007669"/>
    <property type="project" value="UniProtKB-KW"/>
</dbReference>
<feature type="domain" description="Ubiquitin-like protease family profile" evidence="5">
    <location>
        <begin position="1"/>
        <end position="144"/>
    </location>
</feature>
<dbReference type="EMBL" id="GECU01014918">
    <property type="protein sequence ID" value="JAS92788.1"/>
    <property type="molecule type" value="Transcribed_RNA"/>
</dbReference>
<dbReference type="PANTHER" id="PTHR46468">
    <property type="entry name" value="SENTRIN-SPECIFIC PROTEASE 8"/>
    <property type="match status" value="1"/>
</dbReference>
<evidence type="ECO:0000256" key="2">
    <source>
        <dbReference type="ARBA" id="ARBA00022670"/>
    </source>
</evidence>
<keyword evidence="3" id="KW-0378">Hydrolase</keyword>
<sequence length="172" mass="19430">YKWVEEHIISDYFSGIANSVKGRDEILLFNPAVSHLLKVGTPEAINDTLSNSTFNNAKYVFLCVNNSVDKQRADSGTHWSLLFIDRGVCKAYHIDSVLGVNLSSAVNILRNLNVPQSSLVEIKCQQQANDFECGLNVIVNAKFIVNYYCSPRRKEEFTDWFYCNVVTLPDCP</sequence>
<evidence type="ECO:0000313" key="6">
    <source>
        <dbReference type="EMBL" id="JAS92788.1"/>
    </source>
</evidence>
<accession>A0A1B6J0T4</accession>
<feature type="non-terminal residue" evidence="6">
    <location>
        <position position="172"/>
    </location>
</feature>
<evidence type="ECO:0000259" key="5">
    <source>
        <dbReference type="PROSITE" id="PS50600"/>
    </source>
</evidence>
<dbReference type="InterPro" id="IPR044613">
    <property type="entry name" value="Nep1/2-like"/>
</dbReference>
<organism evidence="6">
    <name type="scientific">Homalodisca liturata</name>
    <dbReference type="NCBI Taxonomy" id="320908"/>
    <lineage>
        <taxon>Eukaryota</taxon>
        <taxon>Metazoa</taxon>
        <taxon>Ecdysozoa</taxon>
        <taxon>Arthropoda</taxon>
        <taxon>Hexapoda</taxon>
        <taxon>Insecta</taxon>
        <taxon>Pterygota</taxon>
        <taxon>Neoptera</taxon>
        <taxon>Paraneoptera</taxon>
        <taxon>Hemiptera</taxon>
        <taxon>Auchenorrhyncha</taxon>
        <taxon>Membracoidea</taxon>
        <taxon>Cicadellidae</taxon>
        <taxon>Cicadellinae</taxon>
        <taxon>Proconiini</taxon>
        <taxon>Homalodisca</taxon>
    </lineage>
</organism>
<reference evidence="6" key="1">
    <citation type="submission" date="2015-11" db="EMBL/GenBank/DDBJ databases">
        <title>De novo transcriptome assembly of four potential Pierce s Disease insect vectors from Arizona vineyards.</title>
        <authorList>
            <person name="Tassone E.E."/>
        </authorList>
    </citation>
    <scope>NUCLEOTIDE SEQUENCE</scope>
</reference>
<evidence type="ECO:0000256" key="3">
    <source>
        <dbReference type="ARBA" id="ARBA00022801"/>
    </source>
</evidence>
<keyword evidence="4" id="KW-0788">Thiol protease</keyword>
<comment type="similarity">
    <text evidence="1">Belongs to the peptidase C48 family.</text>
</comment>
<keyword evidence="2" id="KW-0645">Protease</keyword>
<protein>
    <recommendedName>
        <fullName evidence="5">Ubiquitin-like protease family profile domain-containing protein</fullName>
    </recommendedName>
</protein>
<dbReference type="InterPro" id="IPR003653">
    <property type="entry name" value="Peptidase_C48_C"/>
</dbReference>
<feature type="non-terminal residue" evidence="6">
    <location>
        <position position="1"/>
    </location>
</feature>
<name>A0A1B6J0T4_9HEMI</name>
<dbReference type="GO" id="GO:0019784">
    <property type="term" value="F:deNEDDylase activity"/>
    <property type="evidence" value="ECO:0007669"/>
    <property type="project" value="InterPro"/>
</dbReference>
<dbReference type="GO" id="GO:0008234">
    <property type="term" value="F:cysteine-type peptidase activity"/>
    <property type="evidence" value="ECO:0007669"/>
    <property type="project" value="UniProtKB-KW"/>
</dbReference>
<dbReference type="Gene3D" id="3.40.395.10">
    <property type="entry name" value="Adenoviral Proteinase, Chain A"/>
    <property type="match status" value="1"/>
</dbReference>
<proteinExistence type="inferred from homology"/>
<dbReference type="InterPro" id="IPR038765">
    <property type="entry name" value="Papain-like_cys_pep_sf"/>
</dbReference>
<dbReference type="PANTHER" id="PTHR46468:SF1">
    <property type="entry name" value="SENTRIN-SPECIFIC PROTEASE 8"/>
    <property type="match status" value="1"/>
</dbReference>
<gene>
    <name evidence="6" type="ORF">g.57014</name>
</gene>
<dbReference type="SUPFAM" id="SSF54001">
    <property type="entry name" value="Cysteine proteinases"/>
    <property type="match status" value="1"/>
</dbReference>